<keyword evidence="9" id="KW-0004">4Fe-4S</keyword>
<keyword evidence="8 9" id="KW-0143">Chaperone</keyword>
<dbReference type="PANTHER" id="PTHR13932:SF5">
    <property type="entry name" value="RADICAL S-ADENOSYL METHIONINE DOMAIN-CONTAINING PROTEIN 1, MITOCHONDRIAL"/>
    <property type="match status" value="1"/>
</dbReference>
<dbReference type="CDD" id="cd01335">
    <property type="entry name" value="Radical_SAM"/>
    <property type="match status" value="1"/>
</dbReference>
<dbReference type="SFLD" id="SFLDF00562">
    <property type="entry name" value="HemN-like__clustered_with_heat"/>
    <property type="match status" value="1"/>
</dbReference>
<evidence type="ECO:0000256" key="9">
    <source>
        <dbReference type="RuleBase" id="RU364116"/>
    </source>
</evidence>
<dbReference type="InterPro" id="IPR058240">
    <property type="entry name" value="rSAM_sf"/>
</dbReference>
<evidence type="ECO:0000313" key="12">
    <source>
        <dbReference type="Proteomes" id="UP001314796"/>
    </source>
</evidence>
<keyword evidence="6 9" id="KW-0408">Iron</keyword>
<evidence type="ECO:0000313" key="11">
    <source>
        <dbReference type="EMBL" id="MBM7614666.1"/>
    </source>
</evidence>
<comment type="caution">
    <text evidence="11">The sequence shown here is derived from an EMBL/GenBank/DDBJ whole genome shotgun (WGS) entry which is preliminary data.</text>
</comment>
<dbReference type="SMART" id="SM00729">
    <property type="entry name" value="Elp3"/>
    <property type="match status" value="1"/>
</dbReference>
<keyword evidence="9" id="KW-0963">Cytoplasm</keyword>
<evidence type="ECO:0000256" key="3">
    <source>
        <dbReference type="ARBA" id="ARBA00022617"/>
    </source>
</evidence>
<dbReference type="InterPro" id="IPR006638">
    <property type="entry name" value="Elp3/MiaA/NifB-like_rSAM"/>
</dbReference>
<dbReference type="InterPro" id="IPR013785">
    <property type="entry name" value="Aldolase_TIM"/>
</dbReference>
<evidence type="ECO:0000256" key="4">
    <source>
        <dbReference type="ARBA" id="ARBA00022691"/>
    </source>
</evidence>
<evidence type="ECO:0000256" key="8">
    <source>
        <dbReference type="ARBA" id="ARBA00023186"/>
    </source>
</evidence>
<keyword evidence="12" id="KW-1185">Reference proteome</keyword>
<evidence type="ECO:0000256" key="2">
    <source>
        <dbReference type="ARBA" id="ARBA00017228"/>
    </source>
</evidence>
<feature type="domain" description="Radical SAM core" evidence="10">
    <location>
        <begin position="1"/>
        <end position="234"/>
    </location>
</feature>
<protein>
    <recommendedName>
        <fullName evidence="2 9">Heme chaperone HemW</fullName>
    </recommendedName>
</protein>
<keyword evidence="3 9" id="KW-0349">Heme</keyword>
<evidence type="ECO:0000256" key="6">
    <source>
        <dbReference type="ARBA" id="ARBA00023004"/>
    </source>
</evidence>
<reference evidence="11 12" key="1">
    <citation type="submission" date="2021-01" db="EMBL/GenBank/DDBJ databases">
        <title>Genomic Encyclopedia of Type Strains, Phase IV (KMG-IV): sequencing the most valuable type-strain genomes for metagenomic binning, comparative biology and taxonomic classification.</title>
        <authorList>
            <person name="Goeker M."/>
        </authorList>
    </citation>
    <scope>NUCLEOTIDE SEQUENCE [LARGE SCALE GENOMIC DNA]</scope>
    <source>
        <strain evidence="11 12">DSM 25890</strain>
    </source>
</reference>
<keyword evidence="11" id="KW-0560">Oxidoreductase</keyword>
<dbReference type="EMBL" id="JAFBEE010000005">
    <property type="protein sequence ID" value="MBM7614666.1"/>
    <property type="molecule type" value="Genomic_DNA"/>
</dbReference>
<dbReference type="InterPro" id="IPR004559">
    <property type="entry name" value="HemW-like"/>
</dbReference>
<keyword evidence="5 9" id="KW-0479">Metal-binding</keyword>
<accession>A0ABS2NP03</accession>
<dbReference type="PROSITE" id="PS51918">
    <property type="entry name" value="RADICAL_SAM"/>
    <property type="match status" value="1"/>
</dbReference>
<keyword evidence="4 9" id="KW-0949">S-adenosyl-L-methionine</keyword>
<dbReference type="InterPro" id="IPR007197">
    <property type="entry name" value="rSAM"/>
</dbReference>
<dbReference type="Pfam" id="PF04055">
    <property type="entry name" value="Radical_SAM"/>
    <property type="match status" value="1"/>
</dbReference>
<dbReference type="Gene3D" id="3.20.20.70">
    <property type="entry name" value="Aldolase class I"/>
    <property type="match status" value="1"/>
</dbReference>
<dbReference type="SFLD" id="SFLDG01065">
    <property type="entry name" value="anaerobic_coproporphyrinogen-I"/>
    <property type="match status" value="1"/>
</dbReference>
<evidence type="ECO:0000256" key="7">
    <source>
        <dbReference type="ARBA" id="ARBA00023014"/>
    </source>
</evidence>
<comment type="function">
    <text evidence="9">Probably acts as a heme chaperone, transferring heme to an unknown acceptor. Binds one molecule of heme per monomer, possibly covalently. Binds 1 [4Fe-4S] cluster. The cluster is coordinated with 3 cysteines and an exchangeable S-adenosyl-L-methionine.</text>
</comment>
<dbReference type="Proteomes" id="UP001314796">
    <property type="component" value="Unassembled WGS sequence"/>
</dbReference>
<organism evidence="11 12">
    <name type="scientific">Alkaliphilus hydrothermalis</name>
    <dbReference type="NCBI Taxonomy" id="1482730"/>
    <lineage>
        <taxon>Bacteria</taxon>
        <taxon>Bacillati</taxon>
        <taxon>Bacillota</taxon>
        <taxon>Clostridia</taxon>
        <taxon>Peptostreptococcales</taxon>
        <taxon>Natronincolaceae</taxon>
        <taxon>Alkaliphilus</taxon>
    </lineage>
</organism>
<dbReference type="InterPro" id="IPR010723">
    <property type="entry name" value="HemN_C"/>
</dbReference>
<comment type="similarity">
    <text evidence="1">Belongs to the anaerobic coproporphyrinogen-III oxidase family. HemW subfamily.</text>
</comment>
<dbReference type="SFLD" id="SFLDG01082">
    <property type="entry name" value="B12-binding_domain_containing"/>
    <property type="match status" value="1"/>
</dbReference>
<evidence type="ECO:0000259" key="10">
    <source>
        <dbReference type="PROSITE" id="PS51918"/>
    </source>
</evidence>
<gene>
    <name evidence="11" type="ORF">JOC73_001178</name>
</gene>
<evidence type="ECO:0000256" key="5">
    <source>
        <dbReference type="ARBA" id="ARBA00022723"/>
    </source>
</evidence>
<dbReference type="SFLD" id="SFLDS00029">
    <property type="entry name" value="Radical_SAM"/>
    <property type="match status" value="1"/>
</dbReference>
<name>A0ABS2NP03_9FIRM</name>
<dbReference type="SUPFAM" id="SSF102114">
    <property type="entry name" value="Radical SAM enzymes"/>
    <property type="match status" value="1"/>
</dbReference>
<comment type="subcellular location">
    <subcellularLocation>
        <location evidence="9">Cytoplasm</location>
    </subcellularLocation>
</comment>
<dbReference type="Pfam" id="PF06969">
    <property type="entry name" value="HemN_C"/>
    <property type="match status" value="1"/>
</dbReference>
<keyword evidence="7 9" id="KW-0411">Iron-sulfur</keyword>
<dbReference type="SFLD" id="SFLDF00288">
    <property type="entry name" value="HemN-like__clustered_with_nucl"/>
    <property type="match status" value="1"/>
</dbReference>
<evidence type="ECO:0000256" key="1">
    <source>
        <dbReference type="ARBA" id="ARBA00006100"/>
    </source>
</evidence>
<dbReference type="GO" id="GO:0051989">
    <property type="term" value="F:coproporphyrinogen dehydrogenase activity"/>
    <property type="evidence" value="ECO:0007669"/>
    <property type="project" value="UniProtKB-EC"/>
</dbReference>
<dbReference type="NCBIfam" id="TIGR00539">
    <property type="entry name" value="hemN_rel"/>
    <property type="match status" value="1"/>
</dbReference>
<dbReference type="RefSeq" id="WP_204401090.1">
    <property type="nucleotide sequence ID" value="NZ_JAFBEE010000005.1"/>
</dbReference>
<proteinExistence type="inferred from homology"/>
<dbReference type="InterPro" id="IPR034505">
    <property type="entry name" value="Coproporphyrinogen-III_oxidase"/>
</dbReference>
<sequence>MKPISIYIHIPFCERKCFYCDFNSYGGKKELIQPYLEALLREIDLYEEELRNYEVKTIFFGGGTPSLLTGEQMTSLMNRLIKRFHIGKNPEITMEMNPGTVTYDQLKKYYNAGVNRLSIGLQACQDHLLEKLGRIHNYQQFLQNLKAAQEVGFDNINVDLMFALPGQKIEDWKVSLREITNLGIQHISAYSLIWEEDTPFYDWNVEGKLKELDEELELNMYHEAINFLQQEGYQHYEISNFSKPGYQCQHNLTYWHNQSYLGLGAGAHSYRLSKRYNNEGDVSTYIKILSEGKLPIVDIINNSREDEISETMFLGLRLMEGILIKDFQERFGVSPLEIYGGVFEKLIKEGLITIDDKRIQLTATGIDLSNLVFQEMLL</sequence>
<dbReference type="PANTHER" id="PTHR13932">
    <property type="entry name" value="COPROPORPHYRINIGEN III OXIDASE"/>
    <property type="match status" value="1"/>
</dbReference>